<dbReference type="PROSITE" id="PS50850">
    <property type="entry name" value="MFS"/>
    <property type="match status" value="1"/>
</dbReference>
<dbReference type="GO" id="GO:0022857">
    <property type="term" value="F:transmembrane transporter activity"/>
    <property type="evidence" value="ECO:0007669"/>
    <property type="project" value="InterPro"/>
</dbReference>
<evidence type="ECO:0000259" key="7">
    <source>
        <dbReference type="PROSITE" id="PS50850"/>
    </source>
</evidence>
<proteinExistence type="predicted"/>
<name>A0A840QMA5_9BACI</name>
<feature type="transmembrane region" description="Helical" evidence="6">
    <location>
        <begin position="96"/>
        <end position="117"/>
    </location>
</feature>
<evidence type="ECO:0000256" key="3">
    <source>
        <dbReference type="ARBA" id="ARBA00022692"/>
    </source>
</evidence>
<dbReference type="InterPro" id="IPR052524">
    <property type="entry name" value="MFS_Cyanate_Porter"/>
</dbReference>
<comment type="caution">
    <text evidence="8">The sequence shown here is derived from an EMBL/GenBank/DDBJ whole genome shotgun (WGS) entry which is preliminary data.</text>
</comment>
<dbReference type="RefSeq" id="WP_184662968.1">
    <property type="nucleotide sequence ID" value="NZ_JACHHB010000002.1"/>
</dbReference>
<feature type="transmembrane region" description="Helical" evidence="6">
    <location>
        <begin position="298"/>
        <end position="321"/>
    </location>
</feature>
<keyword evidence="9" id="KW-1185">Reference proteome</keyword>
<feature type="transmembrane region" description="Helical" evidence="6">
    <location>
        <begin position="43"/>
        <end position="64"/>
    </location>
</feature>
<evidence type="ECO:0000256" key="1">
    <source>
        <dbReference type="ARBA" id="ARBA00004651"/>
    </source>
</evidence>
<evidence type="ECO:0000313" key="9">
    <source>
        <dbReference type="Proteomes" id="UP000551878"/>
    </source>
</evidence>
<keyword evidence="5 6" id="KW-0472">Membrane</keyword>
<evidence type="ECO:0000256" key="5">
    <source>
        <dbReference type="ARBA" id="ARBA00023136"/>
    </source>
</evidence>
<feature type="transmembrane region" description="Helical" evidence="6">
    <location>
        <begin position="71"/>
        <end position="90"/>
    </location>
</feature>
<dbReference type="EMBL" id="JACHHB010000002">
    <property type="protein sequence ID" value="MBB5172512.1"/>
    <property type="molecule type" value="Genomic_DNA"/>
</dbReference>
<dbReference type="CDD" id="cd17339">
    <property type="entry name" value="MFS_NIMT_CynX_like"/>
    <property type="match status" value="1"/>
</dbReference>
<dbReference type="PANTHER" id="PTHR23523">
    <property type="match status" value="1"/>
</dbReference>
<keyword evidence="2" id="KW-0813">Transport</keyword>
<dbReference type="AlphaFoldDB" id="A0A840QMA5"/>
<reference evidence="8 9" key="1">
    <citation type="submission" date="2020-08" db="EMBL/GenBank/DDBJ databases">
        <title>Genomic Encyclopedia of Type Strains, Phase IV (KMG-IV): sequencing the most valuable type-strain genomes for metagenomic binning, comparative biology and taxonomic classification.</title>
        <authorList>
            <person name="Goeker M."/>
        </authorList>
    </citation>
    <scope>NUCLEOTIDE SEQUENCE [LARGE SCALE GENOMIC DNA]</scope>
    <source>
        <strain evidence="8 9">DSM 24696</strain>
    </source>
</reference>
<feature type="transmembrane region" description="Helical" evidence="6">
    <location>
        <begin position="341"/>
        <end position="360"/>
    </location>
</feature>
<keyword evidence="4 6" id="KW-1133">Transmembrane helix</keyword>
<dbReference type="GO" id="GO:0005886">
    <property type="term" value="C:plasma membrane"/>
    <property type="evidence" value="ECO:0007669"/>
    <property type="project" value="UniProtKB-SubCell"/>
</dbReference>
<feature type="transmembrane region" description="Helical" evidence="6">
    <location>
        <begin position="208"/>
        <end position="227"/>
    </location>
</feature>
<feature type="transmembrane region" description="Helical" evidence="6">
    <location>
        <begin position="129"/>
        <end position="150"/>
    </location>
</feature>
<comment type="subcellular location">
    <subcellularLocation>
        <location evidence="1">Cell membrane</location>
        <topology evidence="1">Multi-pass membrane protein</topology>
    </subcellularLocation>
</comment>
<feature type="domain" description="Major facilitator superfamily (MFS) profile" evidence="7">
    <location>
        <begin position="8"/>
        <end position="389"/>
    </location>
</feature>
<sequence>MTKRTKQIWLIVGILFVAFNLRPAIMAVGPLVPLIREDTGVSNSFAGMLTTIPLLSFAVFSLVAPKLSIRFGISITIFAALLTLFIGIILRSLEVIPALLIGTILIGTGIAICNVLLPSIIKLTFPYRIGIMTSLYTAAMGIFASLSAGISVPLAEEVGLGWSNALAVWGIIALLAMFFWIPQMRSDKGASSQQTSNATPRSIWKEPLAWYVTLFMGFQSFLFYNVIAWLPNVLHSLGLTLTLAGWMMFWMQILSIPGNFAVPIIASKTKNEKPIVAAVCSLYLVSFSGLLLTTNPTLVIIFVLVLGFAQGMAFSLALTLLGLRAPTPEDSSRLSGMAQSFGYLVASVGPVLMGTLYDLFQTWQPFLITLFAVNIVIFTFGWRAGEDRHVFEEKRSPAKEA</sequence>
<gene>
    <name evidence="8" type="ORF">HNQ41_000656</name>
</gene>
<dbReference type="InterPro" id="IPR020846">
    <property type="entry name" value="MFS_dom"/>
</dbReference>
<evidence type="ECO:0000313" key="8">
    <source>
        <dbReference type="EMBL" id="MBB5172512.1"/>
    </source>
</evidence>
<dbReference type="PANTHER" id="PTHR23523:SF2">
    <property type="entry name" value="2-NITROIMIDAZOLE TRANSPORTER"/>
    <property type="match status" value="1"/>
</dbReference>
<dbReference type="Pfam" id="PF07690">
    <property type="entry name" value="MFS_1"/>
    <property type="match status" value="1"/>
</dbReference>
<evidence type="ECO:0000256" key="6">
    <source>
        <dbReference type="SAM" id="Phobius"/>
    </source>
</evidence>
<dbReference type="InterPro" id="IPR036259">
    <property type="entry name" value="MFS_trans_sf"/>
</dbReference>
<feature type="transmembrane region" description="Helical" evidence="6">
    <location>
        <begin position="162"/>
        <end position="181"/>
    </location>
</feature>
<feature type="transmembrane region" description="Helical" evidence="6">
    <location>
        <begin position="275"/>
        <end position="292"/>
    </location>
</feature>
<dbReference type="Proteomes" id="UP000551878">
    <property type="component" value="Unassembled WGS sequence"/>
</dbReference>
<accession>A0A840QMA5</accession>
<keyword evidence="3 6" id="KW-0812">Transmembrane</keyword>
<feature type="transmembrane region" description="Helical" evidence="6">
    <location>
        <begin position="233"/>
        <end position="254"/>
    </location>
</feature>
<feature type="transmembrane region" description="Helical" evidence="6">
    <location>
        <begin position="366"/>
        <end position="385"/>
    </location>
</feature>
<evidence type="ECO:0000256" key="2">
    <source>
        <dbReference type="ARBA" id="ARBA00022448"/>
    </source>
</evidence>
<dbReference type="Gene3D" id="1.20.1250.20">
    <property type="entry name" value="MFS general substrate transporter like domains"/>
    <property type="match status" value="1"/>
</dbReference>
<dbReference type="SUPFAM" id="SSF103473">
    <property type="entry name" value="MFS general substrate transporter"/>
    <property type="match status" value="1"/>
</dbReference>
<dbReference type="InterPro" id="IPR011701">
    <property type="entry name" value="MFS"/>
</dbReference>
<organism evidence="8 9">
    <name type="scientific">Texcoconibacillus texcoconensis</name>
    <dbReference type="NCBI Taxonomy" id="1095777"/>
    <lineage>
        <taxon>Bacteria</taxon>
        <taxon>Bacillati</taxon>
        <taxon>Bacillota</taxon>
        <taxon>Bacilli</taxon>
        <taxon>Bacillales</taxon>
        <taxon>Bacillaceae</taxon>
        <taxon>Texcoconibacillus</taxon>
    </lineage>
</organism>
<protein>
    <submittedName>
        <fullName evidence="8">CP family cyanate transporter-like MFS transporter</fullName>
    </submittedName>
</protein>
<evidence type="ECO:0000256" key="4">
    <source>
        <dbReference type="ARBA" id="ARBA00022989"/>
    </source>
</evidence>